<evidence type="ECO:0000313" key="3">
    <source>
        <dbReference type="Proteomes" id="UP000383932"/>
    </source>
</evidence>
<feature type="region of interest" description="Disordered" evidence="1">
    <location>
        <begin position="16"/>
        <end position="66"/>
    </location>
</feature>
<organism evidence="2 3">
    <name type="scientific">Ceratobasidium theobromae</name>
    <dbReference type="NCBI Taxonomy" id="1582974"/>
    <lineage>
        <taxon>Eukaryota</taxon>
        <taxon>Fungi</taxon>
        <taxon>Dikarya</taxon>
        <taxon>Basidiomycota</taxon>
        <taxon>Agaricomycotina</taxon>
        <taxon>Agaricomycetes</taxon>
        <taxon>Cantharellales</taxon>
        <taxon>Ceratobasidiaceae</taxon>
        <taxon>Ceratobasidium</taxon>
    </lineage>
</organism>
<evidence type="ECO:0000256" key="1">
    <source>
        <dbReference type="SAM" id="MobiDB-lite"/>
    </source>
</evidence>
<comment type="caution">
    <text evidence="2">The sequence shown here is derived from an EMBL/GenBank/DDBJ whole genome shotgun (WGS) entry which is preliminary data.</text>
</comment>
<feature type="compositionally biased region" description="Low complexity" evidence="1">
    <location>
        <begin position="43"/>
        <end position="64"/>
    </location>
</feature>
<dbReference type="Proteomes" id="UP000383932">
    <property type="component" value="Unassembled WGS sequence"/>
</dbReference>
<evidence type="ECO:0000313" key="2">
    <source>
        <dbReference type="EMBL" id="KAB5595079.1"/>
    </source>
</evidence>
<protein>
    <submittedName>
        <fullName evidence="2">Uncharacterized protein</fullName>
    </submittedName>
</protein>
<name>A0A5N5QTX3_9AGAM</name>
<reference evidence="2 3" key="1">
    <citation type="journal article" date="2019" name="Fungal Biol. Biotechnol.">
        <title>Draft genome sequence of fastidious pathogen Ceratobasidium theobromae, which causes vascular-streak dieback in Theobroma cacao.</title>
        <authorList>
            <person name="Ali S.S."/>
            <person name="Asman A."/>
            <person name="Shao J."/>
            <person name="Firmansyah A.P."/>
            <person name="Susilo A.W."/>
            <person name="Rosmana A."/>
            <person name="McMahon P."/>
            <person name="Junaid M."/>
            <person name="Guest D."/>
            <person name="Kheng T.Y."/>
            <person name="Meinhardt L.W."/>
            <person name="Bailey B.A."/>
        </authorList>
    </citation>
    <scope>NUCLEOTIDE SEQUENCE [LARGE SCALE GENOMIC DNA]</scope>
    <source>
        <strain evidence="2 3">CT2</strain>
    </source>
</reference>
<dbReference type="AlphaFoldDB" id="A0A5N5QTX3"/>
<gene>
    <name evidence="2" type="ORF">CTheo_1540</name>
</gene>
<accession>A0A5N5QTX3</accession>
<proteinExistence type="predicted"/>
<keyword evidence="3" id="KW-1185">Reference proteome</keyword>
<sequence>MPFFSKSCSQAVYDASSVGESSTSLIPQEKKPAASSHGEFYVSLSGGSQSQSQSKSQSGSSQGSNVKIVRAKDLGALQNKYGAIGYGSMSSIV</sequence>
<dbReference type="OrthoDB" id="3216120at2759"/>
<dbReference type="EMBL" id="SSOP01000013">
    <property type="protein sequence ID" value="KAB5595079.1"/>
    <property type="molecule type" value="Genomic_DNA"/>
</dbReference>